<dbReference type="Proteomes" id="UP000239990">
    <property type="component" value="Unassembled WGS sequence"/>
</dbReference>
<protein>
    <submittedName>
        <fullName evidence="2">Gamma-glutamyl-gamma-aminobutyrate hydrolase</fullName>
    </submittedName>
</protein>
<dbReference type="InterPro" id="IPR017926">
    <property type="entry name" value="GATASE"/>
</dbReference>
<dbReference type="Gene3D" id="3.40.50.880">
    <property type="match status" value="1"/>
</dbReference>
<keyword evidence="2" id="KW-0378">Hydrolase</keyword>
<feature type="domain" description="Glutamine amidotransferase" evidence="1">
    <location>
        <begin position="60"/>
        <end position="185"/>
    </location>
</feature>
<comment type="caution">
    <text evidence="2">The sequence shown here is derived from an EMBL/GenBank/DDBJ whole genome shotgun (WGS) entry which is preliminary data.</text>
</comment>
<dbReference type="OrthoDB" id="9813383at2"/>
<dbReference type="PROSITE" id="PS51273">
    <property type="entry name" value="GATASE_TYPE_1"/>
    <property type="match status" value="1"/>
</dbReference>
<evidence type="ECO:0000313" key="3">
    <source>
        <dbReference type="Proteomes" id="UP000239990"/>
    </source>
</evidence>
<organism evidence="2 3">
    <name type="scientific">Achromobacter spanius</name>
    <dbReference type="NCBI Taxonomy" id="217203"/>
    <lineage>
        <taxon>Bacteria</taxon>
        <taxon>Pseudomonadati</taxon>
        <taxon>Pseudomonadota</taxon>
        <taxon>Betaproteobacteria</taxon>
        <taxon>Burkholderiales</taxon>
        <taxon>Alcaligenaceae</taxon>
        <taxon>Achromobacter</taxon>
    </lineage>
</organism>
<dbReference type="GO" id="GO:0016811">
    <property type="term" value="F:hydrolase activity, acting on carbon-nitrogen (but not peptide) bonds, in linear amides"/>
    <property type="evidence" value="ECO:0007669"/>
    <property type="project" value="InterPro"/>
</dbReference>
<dbReference type="GO" id="GO:0005829">
    <property type="term" value="C:cytosol"/>
    <property type="evidence" value="ECO:0007669"/>
    <property type="project" value="TreeGrafter"/>
</dbReference>
<reference evidence="2 3" key="1">
    <citation type="submission" date="2018-02" db="EMBL/GenBank/DDBJ databases">
        <title>Draft Genome of Achromobacter spanius stain 6.</title>
        <authorList>
            <person name="Gunasekera T.S."/>
            <person name="Radwan O."/>
            <person name="Ruiz O.N."/>
        </authorList>
    </citation>
    <scope>NUCLEOTIDE SEQUENCE [LARGE SCALE GENOMIC DNA]</scope>
    <source>
        <strain evidence="2 3">6</strain>
    </source>
</reference>
<dbReference type="PANTHER" id="PTHR43235">
    <property type="entry name" value="GLUTAMINE AMIDOTRANSFERASE PB2B2.05-RELATED"/>
    <property type="match status" value="1"/>
</dbReference>
<evidence type="ECO:0000259" key="1">
    <source>
        <dbReference type="Pfam" id="PF00117"/>
    </source>
</evidence>
<dbReference type="SUPFAM" id="SSF52317">
    <property type="entry name" value="Class I glutamine amidotransferase-like"/>
    <property type="match status" value="1"/>
</dbReference>
<proteinExistence type="predicted"/>
<dbReference type="InterPro" id="IPR029062">
    <property type="entry name" value="Class_I_gatase-like"/>
</dbReference>
<gene>
    <name evidence="2" type="ORF">C4E15_04745</name>
</gene>
<dbReference type="Pfam" id="PF00117">
    <property type="entry name" value="GATase"/>
    <property type="match status" value="1"/>
</dbReference>
<name>A0A2S5GW78_9BURK</name>
<evidence type="ECO:0000313" key="2">
    <source>
        <dbReference type="EMBL" id="PPA77342.1"/>
    </source>
</evidence>
<dbReference type="InterPro" id="IPR044668">
    <property type="entry name" value="PuuD-like"/>
</dbReference>
<accession>A0A2S5GW78</accession>
<dbReference type="RefSeq" id="WP_104142551.1">
    <property type="nucleotide sequence ID" value="NZ_PREU01000002.1"/>
</dbReference>
<dbReference type="EMBL" id="PREU01000002">
    <property type="protein sequence ID" value="PPA77342.1"/>
    <property type="molecule type" value="Genomic_DNA"/>
</dbReference>
<sequence length="199" mass="22275">MKNDRRIGISMRIVQAAGYIEPRDALSQQWAGFMAQALPDARWLPIPNLGAQAVTTFCTQWELNGLILSGGDDIGHSPVRDDTELALLDWAERQHAPVLGICRGMQLMCLQAGAELVPVQGHVCTRHVVSGERSGEVNSFHAWAPDRCPPGFRPLAHTPDGVLEAVAHDTMRWEGWMWHPEREPSIDELDVQRLQRIFE</sequence>
<dbReference type="PANTHER" id="PTHR43235:SF1">
    <property type="entry name" value="GLUTAMINE AMIDOTRANSFERASE PB2B2.05-RELATED"/>
    <property type="match status" value="1"/>
</dbReference>
<dbReference type="AlphaFoldDB" id="A0A2S5GW78"/>